<gene>
    <name evidence="2" type="primary">orf254</name>
</gene>
<reference evidence="2" key="1">
    <citation type="journal article" date="2017" name="Mycologia">
        <title>Epichloe hybrida sp. nov., an emerging model system for investigating fungal allopolyploidy.</title>
        <authorList>
            <person name="Campbell M.A."/>
            <person name="Tapper B.A."/>
            <person name="Johnson R.D."/>
            <person name="Mace W."/>
            <person name="Ram A."/>
            <person name="Lukito Y."/>
            <person name="Dupont P.-Y."/>
            <person name="Johnson L.J."/>
            <person name="Scott D.B."/>
            <person name="Ganley A.R.D."/>
            <person name="Cox M.P."/>
        </authorList>
    </citation>
    <scope>NUCLEOTIDE SEQUENCE</scope>
    <source>
        <strain evidence="2">AR5</strain>
    </source>
</reference>
<accession>A0A1J0D096</accession>
<keyword evidence="1" id="KW-0472">Membrane</keyword>
<keyword evidence="1" id="KW-0812">Transmembrane</keyword>
<feature type="transmembrane region" description="Helical" evidence="1">
    <location>
        <begin position="228"/>
        <end position="251"/>
    </location>
</feature>
<geneLocation type="mitochondrion" evidence="2"/>
<dbReference type="RefSeq" id="YP_009327881.1">
    <property type="nucleotide sequence ID" value="NC_032064.1"/>
</dbReference>
<organism evidence="2">
    <name type="scientific">Epichloe festucae</name>
    <dbReference type="NCBI Taxonomy" id="35717"/>
    <lineage>
        <taxon>Eukaryota</taxon>
        <taxon>Fungi</taxon>
        <taxon>Dikarya</taxon>
        <taxon>Ascomycota</taxon>
        <taxon>Pezizomycotina</taxon>
        <taxon>Sordariomycetes</taxon>
        <taxon>Hypocreomycetidae</taxon>
        <taxon>Hypocreales</taxon>
        <taxon>Clavicipitaceae</taxon>
        <taxon>Epichloe</taxon>
    </lineage>
</organism>
<dbReference type="GeneID" id="30513472"/>
<keyword evidence="1" id="KW-1133">Transmembrane helix</keyword>
<keyword evidence="2" id="KW-0496">Mitochondrion</keyword>
<dbReference type="AlphaFoldDB" id="A0A1J0D096"/>
<evidence type="ECO:0000313" key="2">
    <source>
        <dbReference type="EMBL" id="APB96840.1"/>
    </source>
</evidence>
<evidence type="ECO:0000256" key="1">
    <source>
        <dbReference type="SAM" id="Phobius"/>
    </source>
</evidence>
<protein>
    <submittedName>
        <fullName evidence="2">Uncharacterized protein</fullName>
    </submittedName>
</protein>
<proteinExistence type="predicted"/>
<sequence length="254" mass="28956">MRMKNIFKQMQNLGLFASGIVAHHYGSKLLDLKDNLDESKIQAERDAKLDEIATNIKLLKDNCSSISKKDSFNNNTEVSDDNISSLQEQLKVAEYKSKSVLDSLNKFDSNSDLSSNKENLHKEVSDMLSVTEKIKKLLDGFSDSKGSGKGNNFMPSLNSLYDYLNNMSLLEEASLLHILLFLVIMLTVFNILVALFSNEIIKYFDLEQKYPSLNAFFKLRIKFQRYYLIWNISTLFIICLGGICINILAIYCLN</sequence>
<name>A0A1J0D096_9HYPO</name>
<dbReference type="EMBL" id="KX066186">
    <property type="protein sequence ID" value="APB96840.1"/>
    <property type="molecule type" value="Genomic_DNA"/>
</dbReference>
<feature type="transmembrane region" description="Helical" evidence="1">
    <location>
        <begin position="175"/>
        <end position="196"/>
    </location>
</feature>